<keyword evidence="2" id="KW-0732">Signal</keyword>
<gene>
    <name evidence="3" type="ORF">HK414_06345</name>
</gene>
<comment type="similarity">
    <text evidence="1">Belongs to the UPF0065 (bug) family.</text>
</comment>
<accession>A0ABX6P3R4</accession>
<reference evidence="3 4" key="2">
    <citation type="submission" date="2020-05" db="EMBL/GenBank/DDBJ databases">
        <authorList>
            <person name="Khan S.A."/>
            <person name="Jeon C.O."/>
            <person name="Chun B.H."/>
        </authorList>
    </citation>
    <scope>NUCLEOTIDE SEQUENCE [LARGE SCALE GENOMIC DNA]</scope>
    <source>
        <strain evidence="3 4">H242</strain>
    </source>
</reference>
<reference evidence="3 4" key="1">
    <citation type="submission" date="2020-05" db="EMBL/GenBank/DDBJ databases">
        <title>Ramlibacter rhizophilus sp. nov., isolated from rhizosphere soil of national flower Mugunghwa from South Korea.</title>
        <authorList>
            <person name="Zheng-Fei Y."/>
            <person name="Huan T."/>
        </authorList>
    </citation>
    <scope>NUCLEOTIDE SEQUENCE [LARGE SCALE GENOMIC DNA]</scope>
    <source>
        <strain evidence="3 4">H242</strain>
    </source>
</reference>
<evidence type="ECO:0000256" key="2">
    <source>
        <dbReference type="SAM" id="SignalP"/>
    </source>
</evidence>
<dbReference type="Proteomes" id="UP000500826">
    <property type="component" value="Chromosome"/>
</dbReference>
<evidence type="ECO:0000256" key="1">
    <source>
        <dbReference type="ARBA" id="ARBA00006987"/>
    </source>
</evidence>
<dbReference type="Gene3D" id="3.40.190.10">
    <property type="entry name" value="Periplasmic binding protein-like II"/>
    <property type="match status" value="1"/>
</dbReference>
<proteinExistence type="inferred from homology"/>
<dbReference type="Gene3D" id="3.40.190.150">
    <property type="entry name" value="Bordetella uptake gene, domain 1"/>
    <property type="match status" value="1"/>
</dbReference>
<keyword evidence="4" id="KW-1185">Reference proteome</keyword>
<dbReference type="PANTHER" id="PTHR42928:SF5">
    <property type="entry name" value="BLR1237 PROTEIN"/>
    <property type="match status" value="1"/>
</dbReference>
<dbReference type="Pfam" id="PF03401">
    <property type="entry name" value="TctC"/>
    <property type="match status" value="1"/>
</dbReference>
<protein>
    <submittedName>
        <fullName evidence="3">Tripartite tricarboxylate transporter substrate binding protein</fullName>
    </submittedName>
</protein>
<name>A0ABX6P3R4_9BURK</name>
<dbReference type="CDD" id="cd07012">
    <property type="entry name" value="PBP2_Bug_TTT"/>
    <property type="match status" value="1"/>
</dbReference>
<feature type="chain" id="PRO_5045933719" evidence="2">
    <location>
        <begin position="24"/>
        <end position="199"/>
    </location>
</feature>
<evidence type="ECO:0000313" key="3">
    <source>
        <dbReference type="EMBL" id="QJW83766.1"/>
    </source>
</evidence>
<feature type="signal peptide" evidence="2">
    <location>
        <begin position="1"/>
        <end position="23"/>
    </location>
</feature>
<dbReference type="PANTHER" id="PTHR42928">
    <property type="entry name" value="TRICARBOXYLATE-BINDING PROTEIN"/>
    <property type="match status" value="1"/>
</dbReference>
<evidence type="ECO:0000313" key="4">
    <source>
        <dbReference type="Proteomes" id="UP000500826"/>
    </source>
</evidence>
<dbReference type="EMBL" id="CP053418">
    <property type="protein sequence ID" value="QJW83766.1"/>
    <property type="molecule type" value="Genomic_DNA"/>
</dbReference>
<organism evidence="3 4">
    <name type="scientific">Ramlibacter terrae</name>
    <dbReference type="NCBI Taxonomy" id="2732511"/>
    <lineage>
        <taxon>Bacteria</taxon>
        <taxon>Pseudomonadati</taxon>
        <taxon>Pseudomonadota</taxon>
        <taxon>Betaproteobacteria</taxon>
        <taxon>Burkholderiales</taxon>
        <taxon>Comamonadaceae</taxon>
        <taxon>Ramlibacter</taxon>
    </lineage>
</organism>
<dbReference type="InterPro" id="IPR005064">
    <property type="entry name" value="BUG"/>
</dbReference>
<dbReference type="InterPro" id="IPR042100">
    <property type="entry name" value="Bug_dom1"/>
</dbReference>
<sequence>MMRSLPSLLLALLALASTTAARAAYPDKPIKLVVPYVAGSPADNVARTLGEGLSKRLKQPVVVENRPGANALIGTQALARSAPDGYTIGIGNLDTHALNPLLYKSTGYDADKDFAPIVLVSRPTLMLVGSPALAARNGAELIAPAKAQPGKLTYGTGVSAAPRTCGASSSNRPRASTCCTFLFGARRPLPTRCSATRST</sequence>